<feature type="compositionally biased region" description="Polar residues" evidence="1">
    <location>
        <begin position="495"/>
        <end position="504"/>
    </location>
</feature>
<evidence type="ECO:0000256" key="1">
    <source>
        <dbReference type="SAM" id="MobiDB-lite"/>
    </source>
</evidence>
<feature type="region of interest" description="Disordered" evidence="1">
    <location>
        <begin position="390"/>
        <end position="507"/>
    </location>
</feature>
<feature type="region of interest" description="Disordered" evidence="1">
    <location>
        <begin position="232"/>
        <end position="307"/>
    </location>
</feature>
<keyword evidence="2" id="KW-0812">Transmembrane</keyword>
<feature type="compositionally biased region" description="Low complexity" evidence="1">
    <location>
        <begin position="448"/>
        <end position="460"/>
    </location>
</feature>
<feature type="transmembrane region" description="Helical" evidence="2">
    <location>
        <begin position="2103"/>
        <end position="2124"/>
    </location>
</feature>
<sequence length="2174" mass="234634">MSCVVDILTIDSGTVLETTKSFTIIKHLSLHQRKVCGLRGRKKPLSHFHTNRASVRVRQLRNGSSHFKTMEVPEPKKFRRSCFLSHLADLPLVRTAAANLQTFYSETKERSLLFRAWATMAELVLILAMWGAERTVGKWCQAILRHEGEAQLATAIDTYACVKLQQLEGKFPVLTKSADVVAKKTTQKVLSVAFIIPRWVLETRLGKIAIFGLDKTLQLSVTVADLLQPEVETGEDASETAENNSSESSSSTDSYEYICSDSEADSAEEEVAEEAAAPEEGGGGKDSGVCSAITTPTGSESPESKKVTVLTWTRQALRFIRRRPRRPSRRRSHRLAAKSDPDTRAKISSRRRMSPRKGIPSLTEALAQYIPKKAFSMLGLTTPPAEMTMPLFGTQLPEPGATNEELRVSPNMEEGEKRKRSAAEDDEDENFLNMDLKNYRSDDDPDYPSESSSSTDSYEYICSDSEADSAEEEVAEEAAAPEEGGGGKDSGVCSAITTPTGSKSPESKKMYTMTVPELPGKLASLAVYMIGCFLLIPAPTASQILINEVNTNSPEDNNRDFIELSDGGRGNTSLDNLILVLYDGGTDTAYGAWDLSSYRTNQQGLFVIGSSLIVPTPDLPLGNDRQFIQGGISAAVLYRRDGRNFTEGMPIQTDNVEDVLVYGEEAGSDRGLTNSLTPGQLAVHQDPGHSIGDESLSRCCNDRAVSLSAFTLTTPTPGAPNQCGFPCVIINEINIDQPGTEFPQGSYITSDNLVDAVVYGTDDSVDTELLRILLPGQPQLNESPRSGDLDLSLSRCSCCVRRDVSSFGMAVPTPGGPNQNCSFTNETFVDSTVAHQQEVRVNELSARQVGQEWVELFDGGHGNLALDNMVVVLYSGHNSRLGDFPVGSNVTTEGLVDAVVYGTRDVDRLLSVLTPEQPAITASTGNTGVDTLARCFSQHHFSLVSFTTEAVPTPAAPNSCPLPPLVINELKLLPEDTEYIELSSQGRPYFPLQSIVVVFYSADGLSYKSIGIDKVRTDEKGLYLIGSTGMTPQPDFTVQPPASGFIKNGPNAVALYQGRRTSFLRGTLAANASLIDAVVYSSGQNTSLHNLTNVLTPGRNQVAVNLPRHRNGSATSRCRGEHGVTYVPVPSTPKDVNFCSFPDNLTLIINEVNMNANNRTGSQDYIELWDGGVGNTPLDGVEVILYGGHDGTVYRFFSLLGYTTDNLGYFVIGTSSLNPSPQLVVTEAPDQEEGSANMTSFIQHGSGAVALYGHVGTFSFGMTATNTSLIDAVVYGIQDHPAQGLLDVLTPVNSTTTALPLSETGTASPSTTNATTFPATASTTNQTIPIPTTANNSTSTSKYEPTTSSTIHPSATNASVNPMTSTASTTVNSTSTSTIIHLPTTSRTTTIHPTTTNPPATSSPAPTTTTEGTMAWPTLPANAPQIVINELNADSPRADVQEFLELFDLGAGGTPLDGYCLVFYNGASGVSYETVDLTGYRTSQEGYFTVGSSRVSPTPDMTIDFNFIQNGPDAVGLYFAPVGNFPTSSAPTTQGLVDVVVYGNGEANARNLLDILAPGQTKIQEDSRHLNRDETISRCLSNNTVDLYAFVLDTPSPGSRNNCTLPNIVINEINADEQGLDRAEFIELYTPGRSYASLDGIVLVLYNGDLGGTSYRTIDLRNQRTDENGYFVIGGIDVPNRDMTIIQHAGFIQNGPDAMALHRGYASQFPYRTPVTAENIIDAVVYGKTDEPGDHLLEVLLPGQHLIQEDQGFQDGDESISRCQCCAPLNAASFRLTIPTPAEPNDCVSPIPSDLPTLVINEVNVDMKNKDDAEFVELRGDANANVSSLLLVFFSGTDAKSYLTLELEGTTDADGYFLIGHPNRTPPPDVSLPSRQGGVIKELANGIGLYYGSKTHFPMRTNVTARNLLDAVVYTTNRAVTSQVLLDTLTPGQDILVEEYSYLDNDDSLSRCQCCASTRENDKYVLSPSSPGKANICPSKQYSTTIQVKLGNANCTVFKRNLTLFEELKKVVATGIETRCQCGFTVAYLADAEVICGSTILNATLQAVTAEQLDSFRLGYEKFVDKTAYLTVGGQSYSVEPCAYSCLPVTRRKPQGLSPGVKAAIGICCSLAVIVLLLGALYVWNRRSQGKSNPEWRESWSLSNPAELAPAYSIASFDNPLYDDESSVKNSGFL</sequence>
<keyword evidence="2" id="KW-0472">Membrane</keyword>
<evidence type="ECO:0000256" key="2">
    <source>
        <dbReference type="SAM" id="Phobius"/>
    </source>
</evidence>
<dbReference type="InParanoid" id="C3Y0T4"/>
<protein>
    <recommendedName>
        <fullName evidence="4">LTD domain-containing protein</fullName>
    </recommendedName>
</protein>
<feature type="compositionally biased region" description="Polar residues" evidence="1">
    <location>
        <begin position="1322"/>
        <end position="1363"/>
    </location>
</feature>
<feature type="compositionally biased region" description="Low complexity" evidence="1">
    <location>
        <begin position="240"/>
        <end position="257"/>
    </location>
</feature>
<accession>C3Y0T4</accession>
<proteinExistence type="predicted"/>
<feature type="compositionally biased region" description="Acidic residues" evidence="1">
    <location>
        <begin position="465"/>
        <end position="480"/>
    </location>
</feature>
<feature type="region of interest" description="Disordered" evidence="1">
    <location>
        <begin position="321"/>
        <end position="358"/>
    </location>
</feature>
<dbReference type="PANTHER" id="PTHR37397:SF1">
    <property type="entry name" value="LTD DOMAIN-CONTAINING PROTEIN"/>
    <property type="match status" value="1"/>
</dbReference>
<evidence type="ECO:0000313" key="3">
    <source>
        <dbReference type="EMBL" id="EEN66067.1"/>
    </source>
</evidence>
<name>C3Y0T4_BRAFL</name>
<dbReference type="PANTHER" id="PTHR37397">
    <property type="entry name" value="SI:CH211-183D21.1"/>
    <property type="match status" value="1"/>
</dbReference>
<feature type="compositionally biased region" description="Acidic residues" evidence="1">
    <location>
        <begin position="262"/>
        <end position="277"/>
    </location>
</feature>
<gene>
    <name evidence="3" type="ORF">BRAFLDRAFT_125687</name>
</gene>
<dbReference type="eggNOG" id="ENOG502QRDS">
    <property type="taxonomic scope" value="Eukaryota"/>
</dbReference>
<feature type="compositionally biased region" description="Basic and acidic residues" evidence="1">
    <location>
        <begin position="414"/>
        <end position="423"/>
    </location>
</feature>
<feature type="compositionally biased region" description="Low complexity" evidence="1">
    <location>
        <begin position="1364"/>
        <end position="1409"/>
    </location>
</feature>
<organism>
    <name type="scientific">Branchiostoma floridae</name>
    <name type="common">Florida lancelet</name>
    <name type="synonym">Amphioxus</name>
    <dbReference type="NCBI Taxonomy" id="7739"/>
    <lineage>
        <taxon>Eukaryota</taxon>
        <taxon>Metazoa</taxon>
        <taxon>Chordata</taxon>
        <taxon>Cephalochordata</taxon>
        <taxon>Leptocardii</taxon>
        <taxon>Amphioxiformes</taxon>
        <taxon>Branchiostomatidae</taxon>
        <taxon>Branchiostoma</taxon>
    </lineage>
</organism>
<reference evidence="3" key="1">
    <citation type="journal article" date="2008" name="Nature">
        <title>The amphioxus genome and the evolution of the chordate karyotype.</title>
        <authorList>
            <consortium name="US DOE Joint Genome Institute (JGI-PGF)"/>
            <person name="Putnam N.H."/>
            <person name="Butts T."/>
            <person name="Ferrier D.E.K."/>
            <person name="Furlong R.F."/>
            <person name="Hellsten U."/>
            <person name="Kawashima T."/>
            <person name="Robinson-Rechavi M."/>
            <person name="Shoguchi E."/>
            <person name="Terry A."/>
            <person name="Yu J.-K."/>
            <person name="Benito-Gutierrez E.L."/>
            <person name="Dubchak I."/>
            <person name="Garcia-Fernandez J."/>
            <person name="Gibson-Brown J.J."/>
            <person name="Grigoriev I.V."/>
            <person name="Horton A.C."/>
            <person name="de Jong P.J."/>
            <person name="Jurka J."/>
            <person name="Kapitonov V.V."/>
            <person name="Kohara Y."/>
            <person name="Kuroki Y."/>
            <person name="Lindquist E."/>
            <person name="Lucas S."/>
            <person name="Osoegawa K."/>
            <person name="Pennacchio L.A."/>
            <person name="Salamov A.A."/>
            <person name="Satou Y."/>
            <person name="Sauka-Spengler T."/>
            <person name="Schmutz J."/>
            <person name="Shin-I T."/>
            <person name="Toyoda A."/>
            <person name="Bronner-Fraser M."/>
            <person name="Fujiyama A."/>
            <person name="Holland L.Z."/>
            <person name="Holland P.W.H."/>
            <person name="Satoh N."/>
            <person name="Rokhsar D.S."/>
        </authorList>
    </citation>
    <scope>NUCLEOTIDE SEQUENCE [LARGE SCALE GENOMIC DNA]</scope>
    <source>
        <strain evidence="3">S238N-H82</strain>
        <tissue evidence="3">Testes</tissue>
    </source>
</reference>
<keyword evidence="2" id="KW-1133">Transmembrane helix</keyword>
<feature type="region of interest" description="Disordered" evidence="1">
    <location>
        <begin position="1322"/>
        <end position="1409"/>
    </location>
</feature>
<feature type="compositionally biased region" description="Basic residues" evidence="1">
    <location>
        <begin position="321"/>
        <end position="336"/>
    </location>
</feature>
<evidence type="ECO:0008006" key="4">
    <source>
        <dbReference type="Google" id="ProtNLM"/>
    </source>
</evidence>
<dbReference type="EMBL" id="GG666479">
    <property type="protein sequence ID" value="EEN66067.1"/>
    <property type="molecule type" value="Genomic_DNA"/>
</dbReference>
<feature type="compositionally biased region" description="Polar residues" evidence="1">
    <location>
        <begin position="292"/>
        <end position="301"/>
    </location>
</feature>